<dbReference type="STRING" id="556267.HWAG_00238"/>
<evidence type="ECO:0000256" key="1">
    <source>
        <dbReference type="ARBA" id="ARBA00001933"/>
    </source>
</evidence>
<proteinExistence type="inferred from homology"/>
<dbReference type="GeneID" id="97289456"/>
<dbReference type="InterPro" id="IPR015424">
    <property type="entry name" value="PyrdxlP-dep_Trfase"/>
</dbReference>
<dbReference type="InterPro" id="IPR015421">
    <property type="entry name" value="PyrdxlP-dep_Trfase_major"/>
</dbReference>
<evidence type="ECO:0000259" key="5">
    <source>
        <dbReference type="Pfam" id="PF12804"/>
    </source>
</evidence>
<dbReference type="GO" id="GO:0016779">
    <property type="term" value="F:nucleotidyltransferase activity"/>
    <property type="evidence" value="ECO:0007669"/>
    <property type="project" value="UniProtKB-ARBA"/>
</dbReference>
<dbReference type="Gene3D" id="3.90.550.10">
    <property type="entry name" value="Spore Coat Polysaccharide Biosynthesis Protein SpsA, Chain A"/>
    <property type="match status" value="1"/>
</dbReference>
<keyword evidence="3" id="KW-0032">Aminotransferase</keyword>
<feature type="domain" description="Aminotransferase class I/classII large" evidence="4">
    <location>
        <begin position="316"/>
        <end position="559"/>
    </location>
</feature>
<dbReference type="EC" id="2.6.1.-" evidence="3"/>
<name>A0A2N3PJ60_9HELI</name>
<evidence type="ECO:0000259" key="4">
    <source>
        <dbReference type="Pfam" id="PF00155"/>
    </source>
</evidence>
<dbReference type="PROSITE" id="PS00105">
    <property type="entry name" value="AA_TRANSFER_CLASS_1"/>
    <property type="match status" value="1"/>
</dbReference>
<dbReference type="Proteomes" id="UP000233350">
    <property type="component" value="Unassembled WGS sequence"/>
</dbReference>
<dbReference type="AlphaFoldDB" id="A0A2N3PJ60"/>
<evidence type="ECO:0000256" key="3">
    <source>
        <dbReference type="RuleBase" id="RU000481"/>
    </source>
</evidence>
<dbReference type="Pfam" id="PF00155">
    <property type="entry name" value="Aminotran_1_2"/>
    <property type="match status" value="1"/>
</dbReference>
<gene>
    <name evidence="6" type="ORF">BCM31_04650</name>
</gene>
<dbReference type="SUPFAM" id="SSF53448">
    <property type="entry name" value="Nucleotide-diphospho-sugar transferases"/>
    <property type="match status" value="1"/>
</dbReference>
<dbReference type="Gene3D" id="3.90.1150.10">
    <property type="entry name" value="Aspartate Aminotransferase, domain 1"/>
    <property type="match status" value="1"/>
</dbReference>
<dbReference type="InterPro" id="IPR015422">
    <property type="entry name" value="PyrdxlP-dep_Trfase_small"/>
</dbReference>
<comment type="cofactor">
    <cofactor evidence="1 3">
        <name>pyridoxal 5'-phosphate</name>
        <dbReference type="ChEBI" id="CHEBI:597326"/>
    </cofactor>
</comment>
<feature type="domain" description="MobA-like NTP transferase" evidence="5">
    <location>
        <begin position="3"/>
        <end position="134"/>
    </location>
</feature>
<dbReference type="InterPro" id="IPR004839">
    <property type="entry name" value="Aminotransferase_I/II_large"/>
</dbReference>
<dbReference type="InterPro" id="IPR025877">
    <property type="entry name" value="MobA-like_NTP_Trfase"/>
</dbReference>
<protein>
    <recommendedName>
        <fullName evidence="3">Aminotransferase</fullName>
        <ecNumber evidence="3">2.6.1.-</ecNumber>
    </recommendedName>
</protein>
<dbReference type="OrthoDB" id="9788272at2"/>
<dbReference type="Gene3D" id="3.40.640.10">
    <property type="entry name" value="Type I PLP-dependent aspartate aminotransferase-like (Major domain)"/>
    <property type="match status" value="1"/>
</dbReference>
<evidence type="ECO:0000313" key="6">
    <source>
        <dbReference type="EMBL" id="PKT81079.1"/>
    </source>
</evidence>
<dbReference type="SUPFAM" id="SSF53383">
    <property type="entry name" value="PLP-dependent transferases"/>
    <property type="match status" value="1"/>
</dbReference>
<keyword evidence="2" id="KW-0663">Pyridoxal phosphate</keyword>
<evidence type="ECO:0000256" key="2">
    <source>
        <dbReference type="ARBA" id="ARBA00022898"/>
    </source>
</evidence>
<dbReference type="PANTHER" id="PTHR42885">
    <property type="entry name" value="HISTIDINOL-PHOSPHATE AMINOTRANSFERASE-RELATED"/>
    <property type="match status" value="1"/>
</dbReference>
<comment type="similarity">
    <text evidence="3">Belongs to the class-I pyridoxal-phosphate-dependent aminotransferase family.</text>
</comment>
<dbReference type="PANTHER" id="PTHR42885:SF1">
    <property type="entry name" value="THREONINE-PHOSPHATE DECARBOXYLASE"/>
    <property type="match status" value="1"/>
</dbReference>
<reference evidence="6 7" key="1">
    <citation type="submission" date="2016-07" db="EMBL/GenBank/DDBJ databases">
        <title>Detection of Helicobacter winghamensis from caecal content of red fox (Vulpes vulpes).</title>
        <authorList>
            <person name="Zanoni R.G."/>
            <person name="Florio D."/>
            <person name="Caffara M."/>
            <person name="Renzi M."/>
            <person name="Parisi A."/>
            <person name="Pasquali F."/>
            <person name="Manfreda G."/>
        </authorList>
    </citation>
    <scope>NUCLEOTIDE SEQUENCE [LARGE SCALE GENOMIC DNA]</scope>
    <source>
        <strain evidence="6 7">295_13</strain>
    </source>
</reference>
<keyword evidence="3" id="KW-0808">Transferase</keyword>
<evidence type="ECO:0000313" key="7">
    <source>
        <dbReference type="Proteomes" id="UP000233350"/>
    </source>
</evidence>
<dbReference type="GO" id="GO:0008483">
    <property type="term" value="F:transaminase activity"/>
    <property type="evidence" value="ECO:0007669"/>
    <property type="project" value="UniProtKB-KW"/>
</dbReference>
<dbReference type="CDD" id="cd02523">
    <property type="entry name" value="PC_cytidylyltransferase"/>
    <property type="match status" value="1"/>
</dbReference>
<dbReference type="Pfam" id="PF12804">
    <property type="entry name" value="NTP_transf_3"/>
    <property type="match status" value="1"/>
</dbReference>
<dbReference type="RefSeq" id="WP_006801929.1">
    <property type="nucleotide sequence ID" value="NZ_CABKOI010000021.1"/>
</dbReference>
<sequence>MIAVILAAGIGNRLKKYTKDKPKCMVEVGGITIIERLLKQIVQYGKPKRIVIVTGYLENVLTNYIKNLELSSKVVIDFVYNDKYYYANNIYSLYSAKKYLNDDMVLFEADLVFDDSVVKKVFDSIFDNFALVSHNEVWMEGTVVTIDEKYRIKEIILKDDFNFKNIDLYYKTANIYKFSKDFLKEFYIPILEDYIRENKIEFYYEKALKEALKNNGILDVEIVESDLWYEIDNPNDLVIADIMFSELNERYEKLEKSYGGYWRFPKIKDYCYLVNPYFPTPKLLEELGLMLGNLAINYPSGLKIIQRLAGTMFDVDERFLLVGNGASELIKALMVVLEGKVGIVVPTFDEYVNCAKEVAFFETKSRFAYNASELIAFMSKESIKTMLLIAPDNPSGFLLPKGDLEEILNWTKKRNISVILDESFMDFAESYYTFLTNEKLALYPNLILVKSISKSYGVAGFRLGILASSNEKTLEAIQSKSAIWNINSVAEYFLQTIVKYKKEYKRSCERLIETRKDFICALRDIKQIEVFESQSNYVLCSIKNEGISVKELAIFCLENHFFIKDCSSKIGLKNGRFFRLAIKDEFLNAELICVLREFFKERY</sequence>
<accession>A0A2N3PJ60</accession>
<keyword evidence="7" id="KW-1185">Reference proteome</keyword>
<dbReference type="InterPro" id="IPR029044">
    <property type="entry name" value="Nucleotide-diphossugar_trans"/>
</dbReference>
<organism evidence="6 7">
    <name type="scientific">Helicobacter winghamensis</name>
    <dbReference type="NCBI Taxonomy" id="157268"/>
    <lineage>
        <taxon>Bacteria</taxon>
        <taxon>Pseudomonadati</taxon>
        <taxon>Campylobacterota</taxon>
        <taxon>Epsilonproteobacteria</taxon>
        <taxon>Campylobacterales</taxon>
        <taxon>Helicobacteraceae</taxon>
        <taxon>Helicobacter</taxon>
    </lineage>
</organism>
<dbReference type="CDD" id="cd00609">
    <property type="entry name" value="AAT_like"/>
    <property type="match status" value="1"/>
</dbReference>
<dbReference type="InterPro" id="IPR004838">
    <property type="entry name" value="NHTrfase_class1_PyrdxlP-BS"/>
</dbReference>
<comment type="caution">
    <text evidence="6">The sequence shown here is derived from an EMBL/GenBank/DDBJ whole genome shotgun (WGS) entry which is preliminary data.</text>
</comment>
<dbReference type="GO" id="GO:0030170">
    <property type="term" value="F:pyridoxal phosphate binding"/>
    <property type="evidence" value="ECO:0007669"/>
    <property type="project" value="InterPro"/>
</dbReference>
<dbReference type="EMBL" id="MBPK01000032">
    <property type="protein sequence ID" value="PKT81079.1"/>
    <property type="molecule type" value="Genomic_DNA"/>
</dbReference>